<feature type="domain" description="Alpha-L-rhamnosidase C-terminal" evidence="1">
    <location>
        <begin position="2"/>
        <end position="36"/>
    </location>
</feature>
<sequence>MAWRIEGEVLQVEALVPPNTTAVVALPGAEEHEVGSGSHRWQVPFASDSGMPRRRLSVHDSAADLMEDAEVWATVKAAMIRAMPALAEHLDNPNTSSQQSRSVPLAEQLALIPASFRVTETVVEALDALYAARERGEAGTAT</sequence>
<protein>
    <submittedName>
        <fullName evidence="2">CAZy families GH78 protein</fullName>
    </submittedName>
</protein>
<dbReference type="EMBL" id="KF123227">
    <property type="protein sequence ID" value="AIA90528.1"/>
    <property type="molecule type" value="Genomic_DNA"/>
</dbReference>
<dbReference type="Pfam" id="PF17390">
    <property type="entry name" value="Bac_rhamnosid_C"/>
    <property type="match status" value="1"/>
</dbReference>
<accession>A0A060C1I5</accession>
<reference evidence="2" key="1">
    <citation type="journal article" date="2013" name="Environ. Microbiol.">
        <title>Seasonally variable intestinal metagenomes of the red palm weevil (Rhynchophorus ferrugineus).</title>
        <authorList>
            <person name="Jia S."/>
            <person name="Zhang X."/>
            <person name="Zhang G."/>
            <person name="Yin A."/>
            <person name="Zhang S."/>
            <person name="Li F."/>
            <person name="Wang L."/>
            <person name="Zhao D."/>
            <person name="Yun Q."/>
            <person name="Tala"/>
            <person name="Wang J."/>
            <person name="Sun G."/>
            <person name="Baabdullah M."/>
            <person name="Yu X."/>
            <person name="Hu S."/>
            <person name="Al-Mssallem I.S."/>
            <person name="Yu J."/>
        </authorList>
    </citation>
    <scope>NUCLEOTIDE SEQUENCE</scope>
</reference>
<evidence type="ECO:0000313" key="2">
    <source>
        <dbReference type="EMBL" id="AIA90528.1"/>
    </source>
</evidence>
<dbReference type="InterPro" id="IPR035398">
    <property type="entry name" value="Bac_rhamnosid_C"/>
</dbReference>
<evidence type="ECO:0000259" key="1">
    <source>
        <dbReference type="Pfam" id="PF17390"/>
    </source>
</evidence>
<dbReference type="AlphaFoldDB" id="A0A060C1I5"/>
<name>A0A060C1I5_9ACTN</name>
<proteinExistence type="predicted"/>
<organism evidence="2">
    <name type="scientific">uncultured Streptomyces sp</name>
    <dbReference type="NCBI Taxonomy" id="174707"/>
    <lineage>
        <taxon>Bacteria</taxon>
        <taxon>Bacillati</taxon>
        <taxon>Actinomycetota</taxon>
        <taxon>Actinomycetes</taxon>
        <taxon>Kitasatosporales</taxon>
        <taxon>Streptomycetaceae</taxon>
        <taxon>Streptomyces</taxon>
        <taxon>environmental samples</taxon>
    </lineage>
</organism>
<feature type="non-terminal residue" evidence="2">
    <location>
        <position position="142"/>
    </location>
</feature>